<evidence type="ECO:0000313" key="1">
    <source>
        <dbReference type="EMBL" id="RMZ68403.1"/>
    </source>
</evidence>
<sequence>MWDGWGRDSRSLEADHDPTFIEPRIMLFAHRHNANTCSDQSTRVSVATSQAHHLWQHRYISHPFWNLPPIILIKLMQLHSEPSCSRRYLRNAAITQSATICMWRPIRMTEFFEHILKDSRT</sequence>
<gene>
    <name evidence="1" type="ORF">GMOD_00010040</name>
</gene>
<evidence type="ECO:0000313" key="2">
    <source>
        <dbReference type="Proteomes" id="UP000265663"/>
    </source>
</evidence>
<organism evidence="1 2">
    <name type="scientific">Pyrenophora seminiperda CCB06</name>
    <dbReference type="NCBI Taxonomy" id="1302712"/>
    <lineage>
        <taxon>Eukaryota</taxon>
        <taxon>Fungi</taxon>
        <taxon>Dikarya</taxon>
        <taxon>Ascomycota</taxon>
        <taxon>Pezizomycotina</taxon>
        <taxon>Dothideomycetes</taxon>
        <taxon>Pleosporomycetidae</taxon>
        <taxon>Pleosporales</taxon>
        <taxon>Pleosporineae</taxon>
        <taxon>Pleosporaceae</taxon>
        <taxon>Pyrenophora</taxon>
    </lineage>
</organism>
<accession>A0A3M7M1N9</accession>
<reference evidence="1 2" key="1">
    <citation type="journal article" date="2014" name="PLoS ONE">
        <title>De novo Genome Assembly of the Fungal Plant Pathogen Pyrenophora semeniperda.</title>
        <authorList>
            <person name="Soliai M.M."/>
            <person name="Meyer S.E."/>
            <person name="Udall J.A."/>
            <person name="Elzinga D.E."/>
            <person name="Hermansen R.A."/>
            <person name="Bodily P.M."/>
            <person name="Hart A.A."/>
            <person name="Coleman C.E."/>
        </authorList>
    </citation>
    <scope>NUCLEOTIDE SEQUENCE [LARGE SCALE GENOMIC DNA]</scope>
    <source>
        <strain evidence="1 2">CCB06</strain>
        <tissue evidence="1">Mycelium</tissue>
    </source>
</reference>
<dbReference type="AlphaFoldDB" id="A0A3M7M1N9"/>
<keyword evidence="2" id="KW-1185">Reference proteome</keyword>
<name>A0A3M7M1N9_9PLEO</name>
<proteinExistence type="predicted"/>
<dbReference type="EMBL" id="KE747815">
    <property type="protein sequence ID" value="RMZ68403.1"/>
    <property type="molecule type" value="Genomic_DNA"/>
</dbReference>
<protein>
    <submittedName>
        <fullName evidence="1">Uncharacterized protein</fullName>
    </submittedName>
</protein>
<dbReference type="Proteomes" id="UP000265663">
    <property type="component" value="Unassembled WGS sequence"/>
</dbReference>